<evidence type="ECO:0000313" key="2">
    <source>
        <dbReference type="EMBL" id="MUN27935.1"/>
    </source>
</evidence>
<evidence type="ECO:0000313" key="3">
    <source>
        <dbReference type="Proteomes" id="UP000470772"/>
    </source>
</evidence>
<accession>A0A6A9QL40</accession>
<dbReference type="AlphaFoldDB" id="A0A6A9QL40"/>
<sequence length="171" mass="19254">MFRAEIYKAHPRALSEKLTVFILSKEKEENLDELPQQIEENNVIIVIDGIEIQVLAGKIDADYVFPKPLLVNRVGFPSSISDGNVSLNYVQLNGEMIYGLKVSQDLPFIYLETSEGTKLVSMSEINEPKSTTVEQPTQNSEKKKSRSVRRAKKAGSKRKSKGKGTRKSRRV</sequence>
<dbReference type="Proteomes" id="UP000470772">
    <property type="component" value="Unassembled WGS sequence"/>
</dbReference>
<organism evidence="2 3">
    <name type="scientific">Sulfuracidifex metallicus DSM 6482 = JCM 9184</name>
    <dbReference type="NCBI Taxonomy" id="523847"/>
    <lineage>
        <taxon>Archaea</taxon>
        <taxon>Thermoproteota</taxon>
        <taxon>Thermoprotei</taxon>
        <taxon>Sulfolobales</taxon>
        <taxon>Sulfolobaceae</taxon>
        <taxon>Sulfuracidifex</taxon>
    </lineage>
</organism>
<proteinExistence type="predicted"/>
<feature type="compositionally biased region" description="Basic residues" evidence="1">
    <location>
        <begin position="143"/>
        <end position="171"/>
    </location>
</feature>
<feature type="compositionally biased region" description="Polar residues" evidence="1">
    <location>
        <begin position="128"/>
        <end position="139"/>
    </location>
</feature>
<keyword evidence="3" id="KW-1185">Reference proteome</keyword>
<dbReference type="EMBL" id="WGGD01000005">
    <property type="protein sequence ID" value="MUN27935.1"/>
    <property type="molecule type" value="Genomic_DNA"/>
</dbReference>
<gene>
    <name evidence="2" type="ORF">GC250_00285</name>
</gene>
<comment type="caution">
    <text evidence="2">The sequence shown here is derived from an EMBL/GenBank/DDBJ whole genome shotgun (WGS) entry which is preliminary data.</text>
</comment>
<protein>
    <submittedName>
        <fullName evidence="2">Uncharacterized protein</fullName>
    </submittedName>
</protein>
<feature type="region of interest" description="Disordered" evidence="1">
    <location>
        <begin position="124"/>
        <end position="171"/>
    </location>
</feature>
<reference evidence="2 3" key="1">
    <citation type="submission" date="2019-10" db="EMBL/GenBank/DDBJ databases">
        <title>Sequencing and Assembly of Multiple Reported Metal-Biooxidizing Members of the Extremely Thermoacidophilic Archaeal Family Sulfolobaceae.</title>
        <authorList>
            <person name="Counts J.A."/>
            <person name="Kelly R.M."/>
        </authorList>
    </citation>
    <scope>NUCLEOTIDE SEQUENCE [LARGE SCALE GENOMIC DNA]</scope>
    <source>
        <strain evidence="2 3">DSM 6482</strain>
    </source>
</reference>
<name>A0A6A9QL40_SULME</name>
<dbReference type="RefSeq" id="WP_240899923.1">
    <property type="nucleotide sequence ID" value="NZ_WGGD01000005.1"/>
</dbReference>
<evidence type="ECO:0000256" key="1">
    <source>
        <dbReference type="SAM" id="MobiDB-lite"/>
    </source>
</evidence>